<dbReference type="EMBL" id="JASNQZ010000006">
    <property type="protein sequence ID" value="KAL0955518.1"/>
    <property type="molecule type" value="Genomic_DNA"/>
</dbReference>
<proteinExistence type="predicted"/>
<reference evidence="3" key="1">
    <citation type="submission" date="2024-06" db="EMBL/GenBank/DDBJ databases">
        <title>Multi-omics analyses provide insights into the biosynthesis of the anticancer antibiotic pleurotin in Hohenbuehelia grisea.</title>
        <authorList>
            <person name="Weaver J.A."/>
            <person name="Alberti F."/>
        </authorList>
    </citation>
    <scope>NUCLEOTIDE SEQUENCE [LARGE SCALE GENOMIC DNA]</scope>
    <source>
        <strain evidence="3">T-177</strain>
    </source>
</reference>
<evidence type="ECO:0000313" key="3">
    <source>
        <dbReference type="Proteomes" id="UP001556367"/>
    </source>
</evidence>
<feature type="compositionally biased region" description="Polar residues" evidence="1">
    <location>
        <begin position="114"/>
        <end position="130"/>
    </location>
</feature>
<keyword evidence="3" id="KW-1185">Reference proteome</keyword>
<gene>
    <name evidence="2" type="ORF">HGRIS_001756</name>
</gene>
<feature type="region of interest" description="Disordered" evidence="1">
    <location>
        <begin position="46"/>
        <end position="130"/>
    </location>
</feature>
<feature type="compositionally biased region" description="Polar residues" evidence="1">
    <location>
        <begin position="80"/>
        <end position="90"/>
    </location>
</feature>
<evidence type="ECO:0000256" key="1">
    <source>
        <dbReference type="SAM" id="MobiDB-lite"/>
    </source>
</evidence>
<feature type="compositionally biased region" description="Basic residues" evidence="1">
    <location>
        <begin position="15"/>
        <end position="24"/>
    </location>
</feature>
<evidence type="ECO:0000313" key="2">
    <source>
        <dbReference type="EMBL" id="KAL0955518.1"/>
    </source>
</evidence>
<comment type="caution">
    <text evidence="2">The sequence shown here is derived from an EMBL/GenBank/DDBJ whole genome shotgun (WGS) entry which is preliminary data.</text>
</comment>
<feature type="compositionally biased region" description="Low complexity" evidence="1">
    <location>
        <begin position="1"/>
        <end position="13"/>
    </location>
</feature>
<accession>A0ABR3JIE0</accession>
<organism evidence="2 3">
    <name type="scientific">Hohenbuehelia grisea</name>
    <dbReference type="NCBI Taxonomy" id="104357"/>
    <lineage>
        <taxon>Eukaryota</taxon>
        <taxon>Fungi</taxon>
        <taxon>Dikarya</taxon>
        <taxon>Basidiomycota</taxon>
        <taxon>Agaricomycotina</taxon>
        <taxon>Agaricomycetes</taxon>
        <taxon>Agaricomycetidae</taxon>
        <taxon>Agaricales</taxon>
        <taxon>Pleurotineae</taxon>
        <taxon>Pleurotaceae</taxon>
        <taxon>Hohenbuehelia</taxon>
    </lineage>
</organism>
<feature type="compositionally biased region" description="Low complexity" evidence="1">
    <location>
        <begin position="91"/>
        <end position="113"/>
    </location>
</feature>
<protein>
    <submittedName>
        <fullName evidence="2">Uncharacterized protein</fullName>
    </submittedName>
</protein>
<feature type="region of interest" description="Disordered" evidence="1">
    <location>
        <begin position="1"/>
        <end position="33"/>
    </location>
</feature>
<sequence length="373" mass="41493">MPSTRPRATSEASPRSRRPAHRRATVSSSSSVRVYEPALTFSEALKSTGASQAGRGQGVRESRRNGRIYGRSAPHLFSARKQTLRTSSSNRSCQPPLSPRRSQPLPRLQRSLSNKAWRSTMTTTPAASSFDPQSFIRESRCLQMIVPGVYVSITPQRPFSGAHPEMESMLTPSNRAFSHIVELSTHGAEGDVASSVDLGSWAKRLRLYVPKSNGPSTNPSDESGDARAFRNIFTTMEPSPEDLALMDFMRAMQPRFGSLCLTEHQFVLAREFLQATGIVRKLSRATPSSKSSNARRRDKHRFERRANLLITVPLDRRADAIALVVLYIAAELGCSARDVLTVHDRPQKSCCREWQNVVSEDGKDFLEFMAEIS</sequence>
<name>A0ABR3JIE0_9AGAR</name>
<dbReference type="Proteomes" id="UP001556367">
    <property type="component" value="Unassembled WGS sequence"/>
</dbReference>